<comment type="caution">
    <text evidence="1">The sequence shown here is derived from an EMBL/GenBank/DDBJ whole genome shotgun (WGS) entry which is preliminary data.</text>
</comment>
<sequence>MSRVIETNVEPYYGTYSRFYIIGKNDENIKEYIEENYQNQPLLLLETYAWPPRRHVIRFPVVWSEDGNNCAFAKNGILTYALRLDDKKWEANAITPALYFPTFWNRGLVYPRIVLREFPQLSPQEFTRLLGKAHVLIDSRKTVERMKDFWRTMIEEIYKEHIKEIDIYKIRDHSMRAHILFYQKLILTLGKEISSVFYCLDKNFGLVFYHFPNNAKKLRKVIMDLCIRRDICIIPPRVNLELQRVGTIDQKMGETLRRRWNRFSVTPVGRIINQQLLEA</sequence>
<keyword evidence="2" id="KW-1185">Reference proteome</keyword>
<proteinExistence type="predicted"/>
<name>A0A832V2Y6_9ARCH</name>
<evidence type="ECO:0000313" key="2">
    <source>
        <dbReference type="Proteomes" id="UP000646946"/>
    </source>
</evidence>
<evidence type="ECO:0000313" key="1">
    <source>
        <dbReference type="EMBL" id="HIK00971.1"/>
    </source>
</evidence>
<reference evidence="1 2" key="1">
    <citation type="journal article" name="Nat. Commun.">
        <title>Undinarchaeota illuminate DPANN phylogeny and the impact of gene transfer on archaeal evolution.</title>
        <authorList>
            <person name="Dombrowski N."/>
            <person name="Williams T.A."/>
            <person name="Sun J."/>
            <person name="Woodcroft B.J."/>
            <person name="Lee J.H."/>
            <person name="Minh B.Q."/>
            <person name="Rinke C."/>
            <person name="Spang A."/>
        </authorList>
    </citation>
    <scope>NUCLEOTIDE SEQUENCE [LARGE SCALE GENOMIC DNA]</scope>
    <source>
        <strain evidence="1">MAG_bin1129</strain>
    </source>
</reference>
<dbReference type="AlphaFoldDB" id="A0A832V2Y6"/>
<organism evidence="1 2">
    <name type="scientific">Candidatus Naiadarchaeum limnaeum</name>
    <dbReference type="NCBI Taxonomy" id="2756139"/>
    <lineage>
        <taxon>Archaea</taxon>
        <taxon>Candidatus Undinarchaeota</taxon>
        <taxon>Candidatus Undinarchaeia</taxon>
        <taxon>Candidatus Naiadarchaeales</taxon>
        <taxon>Candidatus Naiadarchaeaceae</taxon>
        <taxon>Candidatus Naiadarchaeum</taxon>
    </lineage>
</organism>
<dbReference type="Proteomes" id="UP000646946">
    <property type="component" value="Unassembled WGS sequence"/>
</dbReference>
<dbReference type="EMBL" id="DVAB01000050">
    <property type="protein sequence ID" value="HIK00971.1"/>
    <property type="molecule type" value="Genomic_DNA"/>
</dbReference>
<accession>A0A832V2Y6</accession>
<protein>
    <submittedName>
        <fullName evidence="1">Uncharacterized protein</fullName>
    </submittedName>
</protein>
<gene>
    <name evidence="1" type="ORF">H1016_05565</name>
</gene>